<evidence type="ECO:0000313" key="2">
    <source>
        <dbReference type="Proteomes" id="UP000185936"/>
    </source>
</evidence>
<organism evidence="1 2">
    <name type="scientific">Natronorubrum thiooxidans</name>
    <dbReference type="NCBI Taxonomy" id="308853"/>
    <lineage>
        <taxon>Archaea</taxon>
        <taxon>Methanobacteriati</taxon>
        <taxon>Methanobacteriota</taxon>
        <taxon>Stenosarchaea group</taxon>
        <taxon>Halobacteria</taxon>
        <taxon>Halobacteriales</taxon>
        <taxon>Natrialbaceae</taxon>
        <taxon>Natronorubrum</taxon>
    </lineage>
</organism>
<reference evidence="2" key="1">
    <citation type="submission" date="2017-01" db="EMBL/GenBank/DDBJ databases">
        <authorList>
            <person name="Varghese N."/>
            <person name="Submissions S."/>
        </authorList>
    </citation>
    <scope>NUCLEOTIDE SEQUENCE [LARGE SCALE GENOMIC DNA]</scope>
    <source>
        <strain evidence="2">type strain: HArc-</strain>
    </source>
</reference>
<keyword evidence="2" id="KW-1185">Reference proteome</keyword>
<dbReference type="AlphaFoldDB" id="A0A1N7EYE4"/>
<dbReference type="EMBL" id="FTNR01000005">
    <property type="protein sequence ID" value="SIR93081.1"/>
    <property type="molecule type" value="Genomic_DNA"/>
</dbReference>
<evidence type="ECO:0000313" key="1">
    <source>
        <dbReference type="EMBL" id="SIR93081.1"/>
    </source>
</evidence>
<dbReference type="Proteomes" id="UP000185936">
    <property type="component" value="Unassembled WGS sequence"/>
</dbReference>
<proteinExistence type="predicted"/>
<gene>
    <name evidence="1" type="ORF">SAMN05421752_105175</name>
</gene>
<protein>
    <submittedName>
        <fullName evidence="1">Uncharacterized protein</fullName>
    </submittedName>
</protein>
<accession>A0A1N7EYE4</accession>
<dbReference type="STRING" id="308853.SAMN05421752_105175"/>
<name>A0A1N7EYE4_9EURY</name>
<sequence>MVAVVQKHYSPRIECWYTGTYESWTHSQLRTISVLEGMSNTYITAEKHLPNADGTETVLQVRDAETKQIFHARARVSKDSTQLEQPEPLSVVKGPHETTTEQWYIEFVNETRDIEDRLEELLEDQQERSNVINTRSSDLNVLLRCLVDAGEYDSTADAARELLYSGLADEHPSVLETYGEVKREHETDPLQEALEGH</sequence>